<dbReference type="EMBL" id="HBGJ01022564">
    <property type="protein sequence ID" value="CAD9256174.1"/>
    <property type="molecule type" value="Transcribed_RNA"/>
</dbReference>
<feature type="region of interest" description="Disordered" evidence="5">
    <location>
        <begin position="1"/>
        <end position="72"/>
    </location>
</feature>
<evidence type="ECO:0000256" key="6">
    <source>
        <dbReference type="SAM" id="Phobius"/>
    </source>
</evidence>
<evidence type="ECO:0000313" key="8">
    <source>
        <dbReference type="EMBL" id="CAD9256176.1"/>
    </source>
</evidence>
<dbReference type="AlphaFoldDB" id="A0A6U4HF89"/>
<dbReference type="Pfam" id="PF08507">
    <property type="entry name" value="COPI_assoc"/>
    <property type="match status" value="1"/>
</dbReference>
<feature type="transmembrane region" description="Helical" evidence="6">
    <location>
        <begin position="168"/>
        <end position="194"/>
    </location>
</feature>
<keyword evidence="3 6" id="KW-1133">Transmembrane helix</keyword>
<organism evidence="8">
    <name type="scientific">Phaeomonas parva</name>
    <dbReference type="NCBI Taxonomy" id="124430"/>
    <lineage>
        <taxon>Eukaryota</taxon>
        <taxon>Sar</taxon>
        <taxon>Stramenopiles</taxon>
        <taxon>Ochrophyta</taxon>
        <taxon>Pinguiophyceae</taxon>
        <taxon>Pinguiochrysidales</taxon>
        <taxon>Pinguiochrysidaceae</taxon>
        <taxon>Phaeomonas</taxon>
    </lineage>
</organism>
<evidence type="ECO:0000256" key="2">
    <source>
        <dbReference type="ARBA" id="ARBA00022692"/>
    </source>
</evidence>
<protein>
    <submittedName>
        <fullName evidence="8">Uncharacterized protein</fullName>
    </submittedName>
</protein>
<feature type="transmembrane region" description="Helical" evidence="6">
    <location>
        <begin position="101"/>
        <end position="120"/>
    </location>
</feature>
<evidence type="ECO:0000256" key="4">
    <source>
        <dbReference type="ARBA" id="ARBA00023136"/>
    </source>
</evidence>
<feature type="compositionally biased region" description="Polar residues" evidence="5">
    <location>
        <begin position="1"/>
        <end position="10"/>
    </location>
</feature>
<dbReference type="EMBL" id="HBGJ01022566">
    <property type="protein sequence ID" value="CAD9256176.1"/>
    <property type="molecule type" value="Transcribed_RNA"/>
</dbReference>
<comment type="subcellular location">
    <subcellularLocation>
        <location evidence="1">Membrane</location>
        <topology evidence="1">Multi-pass membrane protein</topology>
    </subcellularLocation>
</comment>
<reference evidence="8" key="1">
    <citation type="submission" date="2021-01" db="EMBL/GenBank/DDBJ databases">
        <authorList>
            <person name="Corre E."/>
            <person name="Pelletier E."/>
            <person name="Niang G."/>
            <person name="Scheremetjew M."/>
            <person name="Finn R."/>
            <person name="Kale V."/>
            <person name="Holt S."/>
            <person name="Cochrane G."/>
            <person name="Meng A."/>
            <person name="Brown T."/>
            <person name="Cohen L."/>
        </authorList>
    </citation>
    <scope>NUCLEOTIDE SEQUENCE</scope>
    <source>
        <strain evidence="8">CCMP2877</strain>
    </source>
</reference>
<feature type="transmembrane region" description="Helical" evidence="6">
    <location>
        <begin position="126"/>
        <end position="147"/>
    </location>
</feature>
<feature type="compositionally biased region" description="Low complexity" evidence="5">
    <location>
        <begin position="61"/>
        <end position="72"/>
    </location>
</feature>
<name>A0A6U4HF89_9STRA</name>
<keyword evidence="2 6" id="KW-0812">Transmembrane</keyword>
<evidence type="ECO:0000256" key="1">
    <source>
        <dbReference type="ARBA" id="ARBA00004141"/>
    </source>
</evidence>
<evidence type="ECO:0000256" key="3">
    <source>
        <dbReference type="ARBA" id="ARBA00022989"/>
    </source>
</evidence>
<dbReference type="PANTHER" id="PTHR38894">
    <property type="entry name" value="TRANSMEMBRANE PROTEIN"/>
    <property type="match status" value="1"/>
</dbReference>
<dbReference type="GO" id="GO:0016020">
    <property type="term" value="C:membrane"/>
    <property type="evidence" value="ECO:0007669"/>
    <property type="project" value="UniProtKB-SubCell"/>
</dbReference>
<proteinExistence type="predicted"/>
<feature type="compositionally biased region" description="Low complexity" evidence="5">
    <location>
        <begin position="17"/>
        <end position="51"/>
    </location>
</feature>
<dbReference type="PANTHER" id="PTHR38894:SF1">
    <property type="entry name" value="TRANSMEMBRANE PROTEIN"/>
    <property type="match status" value="1"/>
</dbReference>
<sequence>MSWAADSSDNPFADNTAAAPAASSGADAAPPSWLDAPQAAPSAPTATGGYTPPQPVGGDNAPAWSSAPPAPAAAAAGSAVPAGMTQEEAEKGRKYHLYMRVVNVILTALICAAAIIKLLASPDLALGVICLYAFGFSVLICCFETHFKQVALLIQDNFGFMYDATGRFFFMIFVGILCWSLGIIGYIAGALMIVNACVGFYIMYKYPHVFTEELESFEETMGKHAAQAAANNPEAVAAGAGAAAGWAANNPDQARSAAGAAGYDV</sequence>
<evidence type="ECO:0000313" key="7">
    <source>
        <dbReference type="EMBL" id="CAD9256174.1"/>
    </source>
</evidence>
<accession>A0A6U4HF89</accession>
<gene>
    <name evidence="7" type="ORF">PPAR1163_LOCUS14545</name>
    <name evidence="8" type="ORF">PPAR1163_LOCUS14547</name>
</gene>
<evidence type="ECO:0000256" key="5">
    <source>
        <dbReference type="SAM" id="MobiDB-lite"/>
    </source>
</evidence>
<dbReference type="InterPro" id="IPR013714">
    <property type="entry name" value="Golgi_TVP15"/>
</dbReference>
<keyword evidence="4 6" id="KW-0472">Membrane</keyword>